<gene>
    <name evidence="1" type="ORF">Harvfovirus63_9</name>
</gene>
<reference evidence="1" key="1">
    <citation type="submission" date="2018-10" db="EMBL/GenBank/DDBJ databases">
        <title>Hidden diversity of soil giant viruses.</title>
        <authorList>
            <person name="Schulz F."/>
            <person name="Alteio L."/>
            <person name="Goudeau D."/>
            <person name="Ryan E.M."/>
            <person name="Malmstrom R.R."/>
            <person name="Blanchard J."/>
            <person name="Woyke T."/>
        </authorList>
    </citation>
    <scope>NUCLEOTIDE SEQUENCE</scope>
    <source>
        <strain evidence="1">HAV1</strain>
    </source>
</reference>
<accession>A0A3G5A3L1</accession>
<feature type="non-terminal residue" evidence="1">
    <location>
        <position position="62"/>
    </location>
</feature>
<dbReference type="EMBL" id="MK072305">
    <property type="protein sequence ID" value="AYV81806.1"/>
    <property type="molecule type" value="Genomic_DNA"/>
</dbReference>
<proteinExistence type="predicted"/>
<protein>
    <submittedName>
        <fullName evidence="1">Uncharacterized protein</fullName>
    </submittedName>
</protein>
<evidence type="ECO:0000313" key="1">
    <source>
        <dbReference type="EMBL" id="AYV81806.1"/>
    </source>
</evidence>
<organism evidence="1">
    <name type="scientific">Harvfovirus sp</name>
    <dbReference type="NCBI Taxonomy" id="2487768"/>
    <lineage>
        <taxon>Viruses</taxon>
        <taxon>Varidnaviria</taxon>
        <taxon>Bamfordvirae</taxon>
        <taxon>Nucleocytoviricota</taxon>
        <taxon>Megaviricetes</taxon>
        <taxon>Imitervirales</taxon>
        <taxon>Mimiviridae</taxon>
        <taxon>Klosneuvirinae</taxon>
    </lineage>
</organism>
<sequence>MILKNGKFFVVCYCDEKYYVRDCHESIQFGELTREAVVEHLTTTYQFTHEIDLDGYKVQEYS</sequence>
<name>A0A3G5A3L1_9VIRU</name>